<keyword evidence="1 3" id="KW-0807">Transducer</keyword>
<feature type="transmembrane region" description="Helical" evidence="4">
    <location>
        <begin position="132"/>
        <end position="154"/>
    </location>
</feature>
<evidence type="ECO:0000313" key="9">
    <source>
        <dbReference type="Proteomes" id="UP000016646"/>
    </source>
</evidence>
<dbReference type="EMBL" id="AVQI01000050">
    <property type="protein sequence ID" value="ERK02580.1"/>
    <property type="molecule type" value="Genomic_DNA"/>
</dbReference>
<feature type="transmembrane region" description="Helical" evidence="4">
    <location>
        <begin position="47"/>
        <end position="75"/>
    </location>
</feature>
<keyword evidence="4" id="KW-0812">Transmembrane</keyword>
<comment type="caution">
    <text evidence="6">The sequence shown here is derived from an EMBL/GenBank/DDBJ whole genome shotgun (WGS) entry which is preliminary data.</text>
</comment>
<dbReference type="OrthoDB" id="366362at2"/>
<dbReference type="PANTHER" id="PTHR32089:SF112">
    <property type="entry name" value="LYSOZYME-LIKE PROTEIN-RELATED"/>
    <property type="match status" value="1"/>
</dbReference>
<dbReference type="PATRIC" id="fig|1125725.3.peg.374"/>
<name>U1FQ29_TRESO</name>
<sequence>MSDTNSIKLIEKFPFSMKALFMGAYILPTLAFGPFLVFIHALSMADLLRIIFTPICLVGLVVFNAVIPICVYVYYESTICKYDGSQASVQITNRRAKHFEDLSIIGANINGFALFTFMLIACRLHGIEYQVLVFLLAAQGSVWLFALISYIPFLEHFEKHIHNLPMKSEYITLSVFMRNADITGFSFLGVLFYVLAPMFCTANATMDALPLFLTRVLPVLIIGSAAAIFDSYLFISNMQKRIVAITKFSAYLSKNDYTQKSLVVTSRDDFGVLMTDLNQFYNIMRRLLRAIISAVAVSTDSAGNLADGVSETSSSITQIVANIESVKSRIVNQAAGVEEAQATVKSMVEYINDLDKNIDREKVSIDSSSTAVEEMVANIRSVTNTLKASGAAAQKLSNASDNGRAAIEQAVDRAHDILERSEGLLEASNIIQSIADQTNLLAMNAAIEAAHAGEAGKGFSVVSDEIRKLAEQSNEQGKTISEQLQELQGSIQQVSNGTMQVKNQFDTIFSLADDVTEQNRTVMSAMQEQSAGSSQVLEAMSEIKSTIELVAKGSAELTNGGRQIAEEMTSLAGLTEEINGAMSEMSNGAQSIIHSVQSVDTATAANRENIQKLSDEINTFTVNR</sequence>
<comment type="similarity">
    <text evidence="2">Belongs to the methyl-accepting chemotaxis (MCP) protein family.</text>
</comment>
<dbReference type="AlphaFoldDB" id="U1FQ29"/>
<dbReference type="PANTHER" id="PTHR32089">
    <property type="entry name" value="METHYL-ACCEPTING CHEMOTAXIS PROTEIN MCPB"/>
    <property type="match status" value="1"/>
</dbReference>
<evidence type="ECO:0000256" key="3">
    <source>
        <dbReference type="PROSITE-ProRule" id="PRU00284"/>
    </source>
</evidence>
<dbReference type="Pfam" id="PF00015">
    <property type="entry name" value="MCPsignal"/>
    <property type="match status" value="1"/>
</dbReference>
<keyword evidence="9" id="KW-1185">Reference proteome</keyword>
<dbReference type="GO" id="GO:0004888">
    <property type="term" value="F:transmembrane signaling receptor activity"/>
    <property type="evidence" value="ECO:0007669"/>
    <property type="project" value="InterPro"/>
</dbReference>
<dbReference type="Proteomes" id="UP000016646">
    <property type="component" value="Unassembled WGS sequence"/>
</dbReference>
<dbReference type="RefSeq" id="WP_021329473.1">
    <property type="nucleotide sequence ID" value="NZ_AUZJ01000009.1"/>
</dbReference>
<evidence type="ECO:0000256" key="2">
    <source>
        <dbReference type="ARBA" id="ARBA00029447"/>
    </source>
</evidence>
<feature type="transmembrane region" description="Helical" evidence="4">
    <location>
        <begin position="20"/>
        <end position="41"/>
    </location>
</feature>
<organism evidence="6 8">
    <name type="scientific">Treponema socranskii subsp. socranskii VPI DR56BR1116 = ATCC 35536</name>
    <dbReference type="NCBI Taxonomy" id="1125725"/>
    <lineage>
        <taxon>Bacteria</taxon>
        <taxon>Pseudomonadati</taxon>
        <taxon>Spirochaetota</taxon>
        <taxon>Spirochaetia</taxon>
        <taxon>Spirochaetales</taxon>
        <taxon>Treponemataceae</taxon>
        <taxon>Treponema</taxon>
    </lineage>
</organism>
<dbReference type="Proteomes" id="UP000016412">
    <property type="component" value="Unassembled WGS sequence"/>
</dbReference>
<dbReference type="SMART" id="SM00283">
    <property type="entry name" value="MA"/>
    <property type="match status" value="1"/>
</dbReference>
<dbReference type="STRING" id="1125725.HMPREF1325_2310"/>
<protein>
    <submittedName>
        <fullName evidence="6">Methyl-accepting chemotaxis protein signaling domain protein</fullName>
    </submittedName>
</protein>
<dbReference type="PRINTS" id="PR00260">
    <property type="entry name" value="CHEMTRNSDUCR"/>
</dbReference>
<keyword evidence="4" id="KW-0472">Membrane</keyword>
<reference evidence="8 9" key="1">
    <citation type="submission" date="2013-08" db="EMBL/GenBank/DDBJ databases">
        <authorList>
            <person name="Durkin A.S."/>
            <person name="Haft D.R."/>
            <person name="McCorrison J."/>
            <person name="Torralba M."/>
            <person name="Gillis M."/>
            <person name="Haft D.H."/>
            <person name="Methe B."/>
            <person name="Sutton G."/>
            <person name="Nelson K.E."/>
        </authorList>
    </citation>
    <scope>NUCLEOTIDE SEQUENCE [LARGE SCALE GENOMIC DNA]</scope>
    <source>
        <strain evidence="7 9">ATCC 35536</strain>
        <strain evidence="6 8">VPI DR56BR1116</strain>
    </source>
</reference>
<dbReference type="Gene3D" id="1.10.287.950">
    <property type="entry name" value="Methyl-accepting chemotaxis protein"/>
    <property type="match status" value="2"/>
</dbReference>
<accession>U1FQ29</accession>
<dbReference type="InterPro" id="IPR004090">
    <property type="entry name" value="Chemotax_Me-accpt_rcpt"/>
</dbReference>
<feature type="domain" description="Methyl-accepting transducer" evidence="5">
    <location>
        <begin position="336"/>
        <end position="558"/>
    </location>
</feature>
<evidence type="ECO:0000259" key="5">
    <source>
        <dbReference type="PROSITE" id="PS50111"/>
    </source>
</evidence>
<feature type="transmembrane region" description="Helical" evidence="4">
    <location>
        <begin position="104"/>
        <end position="126"/>
    </location>
</feature>
<feature type="transmembrane region" description="Helical" evidence="4">
    <location>
        <begin position="175"/>
        <end position="196"/>
    </location>
</feature>
<dbReference type="SUPFAM" id="SSF58104">
    <property type="entry name" value="Methyl-accepting chemotaxis protein (MCP) signaling domain"/>
    <property type="match status" value="2"/>
</dbReference>
<dbReference type="EMBL" id="AUZJ01000009">
    <property type="protein sequence ID" value="ERF61596.1"/>
    <property type="molecule type" value="Genomic_DNA"/>
</dbReference>
<gene>
    <name evidence="7" type="ORF">HMPREF0860_0062</name>
    <name evidence="6" type="ORF">HMPREF1325_2310</name>
</gene>
<dbReference type="GO" id="GO:0007165">
    <property type="term" value="P:signal transduction"/>
    <property type="evidence" value="ECO:0007669"/>
    <property type="project" value="UniProtKB-KW"/>
</dbReference>
<evidence type="ECO:0000256" key="4">
    <source>
        <dbReference type="SAM" id="Phobius"/>
    </source>
</evidence>
<dbReference type="eggNOG" id="COG0840">
    <property type="taxonomic scope" value="Bacteria"/>
</dbReference>
<evidence type="ECO:0000313" key="7">
    <source>
        <dbReference type="EMBL" id="ERK02580.1"/>
    </source>
</evidence>
<dbReference type="InterPro" id="IPR004089">
    <property type="entry name" value="MCPsignal_dom"/>
</dbReference>
<dbReference type="GO" id="GO:0006935">
    <property type="term" value="P:chemotaxis"/>
    <property type="evidence" value="ECO:0007669"/>
    <property type="project" value="InterPro"/>
</dbReference>
<evidence type="ECO:0000256" key="1">
    <source>
        <dbReference type="ARBA" id="ARBA00023224"/>
    </source>
</evidence>
<keyword evidence="4" id="KW-1133">Transmembrane helix</keyword>
<feature type="transmembrane region" description="Helical" evidence="4">
    <location>
        <begin position="216"/>
        <end position="235"/>
    </location>
</feature>
<proteinExistence type="inferred from homology"/>
<dbReference type="GO" id="GO:0016020">
    <property type="term" value="C:membrane"/>
    <property type="evidence" value="ECO:0007669"/>
    <property type="project" value="InterPro"/>
</dbReference>
<dbReference type="PROSITE" id="PS50111">
    <property type="entry name" value="CHEMOTAXIS_TRANSDUC_2"/>
    <property type="match status" value="1"/>
</dbReference>
<evidence type="ECO:0000313" key="6">
    <source>
        <dbReference type="EMBL" id="ERF61596.1"/>
    </source>
</evidence>
<evidence type="ECO:0000313" key="8">
    <source>
        <dbReference type="Proteomes" id="UP000016412"/>
    </source>
</evidence>